<evidence type="ECO:0000313" key="3">
    <source>
        <dbReference type="EMBL" id="GAO99830.1"/>
    </source>
</evidence>
<dbReference type="EMBL" id="DF968001">
    <property type="protein sequence ID" value="GAO99830.1"/>
    <property type="molecule type" value="Genomic_DNA"/>
</dbReference>
<keyword evidence="1" id="KW-0472">Membrane</keyword>
<feature type="transmembrane region" description="Helical" evidence="1">
    <location>
        <begin position="583"/>
        <end position="604"/>
    </location>
</feature>
<name>A0A0K8MH16_9LACO</name>
<feature type="transmembrane region" description="Helical" evidence="1">
    <location>
        <begin position="397"/>
        <end position="416"/>
    </location>
</feature>
<dbReference type="OrthoDB" id="28713at2"/>
<feature type="transmembrane region" description="Helical" evidence="1">
    <location>
        <begin position="511"/>
        <end position="539"/>
    </location>
</feature>
<evidence type="ECO:0000256" key="1">
    <source>
        <dbReference type="SAM" id="Phobius"/>
    </source>
</evidence>
<gene>
    <name evidence="3" type="ORF">FFIC_241050</name>
</gene>
<keyword evidence="1" id="KW-0812">Transmembrane</keyword>
<dbReference type="InterPro" id="IPR013491">
    <property type="entry name" value="Tape_meas_N"/>
</dbReference>
<reference evidence="3 4" key="1">
    <citation type="journal article" date="2015" name="BMC Genomics">
        <title>Comparative genomics of Fructobacillus spp. and Leuconostoc spp. reveals niche-specific evolution of Fructobacillus spp.</title>
        <authorList>
            <person name="Endo A."/>
            <person name="Tanizawa Y."/>
            <person name="Tanaka N."/>
            <person name="Maeno S."/>
            <person name="Kumar H."/>
            <person name="Shiwa Y."/>
            <person name="Okada S."/>
            <person name="Yoshikawa H."/>
            <person name="Dicks L."/>
            <person name="Nakagawa J."/>
            <person name="Arita M."/>
        </authorList>
    </citation>
    <scope>NUCLEOTIDE SEQUENCE [LARGE SCALE GENOMIC DNA]</scope>
    <source>
        <strain evidence="3 4">JCM 12225</strain>
    </source>
</reference>
<feature type="transmembrane region" description="Helical" evidence="1">
    <location>
        <begin position="610"/>
        <end position="632"/>
    </location>
</feature>
<evidence type="ECO:0000259" key="2">
    <source>
        <dbReference type="Pfam" id="PF20155"/>
    </source>
</evidence>
<keyword evidence="1" id="KW-1133">Transmembrane helix</keyword>
<dbReference type="Proteomes" id="UP000253891">
    <property type="component" value="Unassembled WGS sequence"/>
</dbReference>
<organism evidence="3 4">
    <name type="scientific">Fructobacillus ficulneus</name>
    <dbReference type="NCBI Taxonomy" id="157463"/>
    <lineage>
        <taxon>Bacteria</taxon>
        <taxon>Bacillati</taxon>
        <taxon>Bacillota</taxon>
        <taxon>Bacilli</taxon>
        <taxon>Lactobacillales</taxon>
        <taxon>Lactobacillaceae</taxon>
        <taxon>Fructobacillus</taxon>
    </lineage>
</organism>
<feature type="domain" description="Tape measure protein N-terminal" evidence="2">
    <location>
        <begin position="68"/>
        <end position="258"/>
    </location>
</feature>
<dbReference type="STRING" id="157463.GCA_001047075_00741"/>
<accession>A0A0K8MH16</accession>
<keyword evidence="4" id="KW-1185">Reference proteome</keyword>
<protein>
    <submittedName>
        <fullName evidence="3">Phage tape measure protein</fullName>
    </submittedName>
</protein>
<dbReference type="AlphaFoldDB" id="A0A0K8MH16"/>
<dbReference type="NCBIfam" id="TIGR02675">
    <property type="entry name" value="tape_meas_nterm"/>
    <property type="match status" value="1"/>
</dbReference>
<feature type="transmembrane region" description="Helical" evidence="1">
    <location>
        <begin position="551"/>
        <end position="576"/>
    </location>
</feature>
<dbReference type="Pfam" id="PF20155">
    <property type="entry name" value="TMP_3"/>
    <property type="match status" value="1"/>
</dbReference>
<evidence type="ECO:0000313" key="4">
    <source>
        <dbReference type="Proteomes" id="UP000253891"/>
    </source>
</evidence>
<sequence>MAESYGISATFSLKDMFSGPLDKINRSMQDVSEQPKKITASLMDMAKGAGVFTVVQKGLDVVKDSVSSAVGRFDTLNQYPKVMKQMGYTTNDTQEAVKLLKAGIDGLPTTLQDITKNAQSFSILTGSAKAGAETANALNDAFLASGASSADASRGVEQYSQMLAAGKVDMQSWRTLTETMPYALNEVAKSFGFTGKSAQKDLYNALQKGTITTDQMNQKFIELDGGVNGFASTARTATGGIGTSFTNMRNAVVNGMANTITAIDNGIKSAGVNGGIAGIFNQAKVAINDSFKTINASIQGAMPTIVQAFKQIADVIAGLVSFVKSNKDWITPLIAGVVSATLAFKGFVAVTKTIAVISSVSKEIQLVVFAFKNVKQEIGAAKAAMVAFNVATGANPFVAIGMAIVAVIGALTWFFTSTKTGQQMWSGFVNWLSGAWKGLVNVATTVWNAITDVFTSAVKFIQPVWQPVAEFFGKLWNGIVSVAVNTWKSFVESVKPLADSFMNIWSAIKQAFPVILAGIAIAFAPIIVSITALVGYITLAFNFLVPFLQGVWQAIQMVIVPILGAIVNGIGMWLSVAFNIISTVLNSIMITFTTVFNIIATVISVVWNNIVIIISTAINIIANIISFITNLLTGNWSGAMNSLANIATAIWNAIKGIFTNSLNGIVQIVGAIGGWISSQFSNAISGMGAIVNSIVNGVKNTFSSLSHIDLLGAGKAIIDGFIKGLTSAWDAGKKFVSGIADWIKEHKGPISYDARLLIPAGNAIMDGLNQGLNDSFKDVQSNVAGMADDLQTNFSGQLSANTTATSSNYSSVELNANGSTNGLLQELVQAVKNGHVIAIDSQKLIGATANGYDGALGNIMTDRSRNQL</sequence>
<dbReference type="RefSeq" id="WP_061993212.1">
    <property type="nucleotide sequence ID" value="NZ_DF968001.1"/>
</dbReference>
<proteinExistence type="predicted"/>